<dbReference type="EMBL" id="BMOY01000043">
    <property type="protein sequence ID" value="GGJ12226.1"/>
    <property type="molecule type" value="Genomic_DNA"/>
</dbReference>
<evidence type="ECO:0000259" key="10">
    <source>
        <dbReference type="Pfam" id="PF07730"/>
    </source>
</evidence>
<evidence type="ECO:0000256" key="7">
    <source>
        <dbReference type="ARBA" id="ARBA00022840"/>
    </source>
</evidence>
<protein>
    <recommendedName>
        <fullName evidence="2">histidine kinase</fullName>
        <ecNumber evidence="2">2.7.13.3</ecNumber>
    </recommendedName>
</protein>
<dbReference type="CDD" id="cd16917">
    <property type="entry name" value="HATPase_UhpB-NarQ-NarX-like"/>
    <property type="match status" value="1"/>
</dbReference>
<dbReference type="Gene3D" id="3.30.565.10">
    <property type="entry name" value="Histidine kinase-like ATPase, C-terminal domain"/>
    <property type="match status" value="1"/>
</dbReference>
<keyword evidence="7" id="KW-0067">ATP-binding</keyword>
<evidence type="ECO:0000256" key="6">
    <source>
        <dbReference type="ARBA" id="ARBA00022777"/>
    </source>
</evidence>
<evidence type="ECO:0000256" key="3">
    <source>
        <dbReference type="ARBA" id="ARBA00022553"/>
    </source>
</evidence>
<dbReference type="InterPro" id="IPR036890">
    <property type="entry name" value="HATPase_C_sf"/>
</dbReference>
<dbReference type="InterPro" id="IPR050482">
    <property type="entry name" value="Sensor_HK_TwoCompSys"/>
</dbReference>
<feature type="domain" description="Signal transduction histidine kinase subgroup 3 dimerisation and phosphoacceptor" evidence="10">
    <location>
        <begin position="31"/>
        <end position="93"/>
    </location>
</feature>
<keyword evidence="3" id="KW-0597">Phosphoprotein</keyword>
<feature type="domain" description="Histidine kinase/HSP90-like ATPase" evidence="9">
    <location>
        <begin position="137"/>
        <end position="252"/>
    </location>
</feature>
<comment type="catalytic activity">
    <reaction evidence="1">
        <text>ATP + protein L-histidine = ADP + protein N-phospho-L-histidine.</text>
        <dbReference type="EC" id="2.7.13.3"/>
    </reaction>
</comment>
<name>A0A917KI43_9BACL</name>
<evidence type="ECO:0000256" key="4">
    <source>
        <dbReference type="ARBA" id="ARBA00022679"/>
    </source>
</evidence>
<evidence type="ECO:0000313" key="11">
    <source>
        <dbReference type="EMBL" id="GGJ12226.1"/>
    </source>
</evidence>
<proteinExistence type="predicted"/>
<accession>A0A917KI43</accession>
<dbReference type="Pfam" id="PF07730">
    <property type="entry name" value="HisKA_3"/>
    <property type="match status" value="1"/>
</dbReference>
<reference evidence="11" key="1">
    <citation type="journal article" date="2014" name="Int. J. Syst. Evol. Microbiol.">
        <title>Complete genome sequence of Corynebacterium casei LMG S-19264T (=DSM 44701T), isolated from a smear-ripened cheese.</title>
        <authorList>
            <consortium name="US DOE Joint Genome Institute (JGI-PGF)"/>
            <person name="Walter F."/>
            <person name="Albersmeier A."/>
            <person name="Kalinowski J."/>
            <person name="Ruckert C."/>
        </authorList>
    </citation>
    <scope>NUCLEOTIDE SEQUENCE</scope>
    <source>
        <strain evidence="11">JCM 18487</strain>
    </source>
</reference>
<dbReference type="PANTHER" id="PTHR24421:SF10">
    <property type="entry name" value="NITRATE_NITRITE SENSOR PROTEIN NARQ"/>
    <property type="match status" value="1"/>
</dbReference>
<dbReference type="InterPro" id="IPR003594">
    <property type="entry name" value="HATPase_dom"/>
</dbReference>
<dbReference type="GO" id="GO:0005524">
    <property type="term" value="F:ATP binding"/>
    <property type="evidence" value="ECO:0007669"/>
    <property type="project" value="UniProtKB-KW"/>
</dbReference>
<keyword evidence="5" id="KW-0547">Nucleotide-binding</keyword>
<gene>
    <name evidence="11" type="ORF">GCM10010885_22000</name>
</gene>
<dbReference type="Gene3D" id="1.20.5.1930">
    <property type="match status" value="1"/>
</dbReference>
<keyword evidence="8" id="KW-0902">Two-component regulatory system</keyword>
<dbReference type="InterPro" id="IPR011712">
    <property type="entry name" value="Sig_transdc_His_kin_sub3_dim/P"/>
</dbReference>
<dbReference type="AlphaFoldDB" id="A0A917KI43"/>
<dbReference type="GO" id="GO:0016020">
    <property type="term" value="C:membrane"/>
    <property type="evidence" value="ECO:0007669"/>
    <property type="project" value="InterPro"/>
</dbReference>
<comment type="caution">
    <text evidence="11">The sequence shown here is derived from an EMBL/GenBank/DDBJ whole genome shotgun (WGS) entry which is preliminary data.</text>
</comment>
<dbReference type="Proteomes" id="UP000637695">
    <property type="component" value="Unassembled WGS sequence"/>
</dbReference>
<evidence type="ECO:0000256" key="2">
    <source>
        <dbReference type="ARBA" id="ARBA00012438"/>
    </source>
</evidence>
<sequence>MNERALRNGHHAIRHEELTSRQEALRYILEERRRLARDLHDGVVQDLAYANMQLKALCSDTTLDERALRKEVARITEVLDQCYDALRHAMYDLTFHADADLVAFVARYLKEFQARTGIAVAFHHEGVPAQTDPYVNNQLAKVLQEALANVRKHADARNVRVALTYQGTTRQLRLVVADDGKGFVPPEATADNAVENHPDRRENARCTAPFGEEPHRHFGMRTMRERCQLLGGTLQVTSAPGAGTEVTVDIPL</sequence>
<dbReference type="GO" id="GO:0046983">
    <property type="term" value="F:protein dimerization activity"/>
    <property type="evidence" value="ECO:0007669"/>
    <property type="project" value="InterPro"/>
</dbReference>
<dbReference type="GO" id="GO:0000155">
    <property type="term" value="F:phosphorelay sensor kinase activity"/>
    <property type="evidence" value="ECO:0007669"/>
    <property type="project" value="InterPro"/>
</dbReference>
<reference evidence="11" key="2">
    <citation type="submission" date="2020-09" db="EMBL/GenBank/DDBJ databases">
        <authorList>
            <person name="Sun Q."/>
            <person name="Ohkuma M."/>
        </authorList>
    </citation>
    <scope>NUCLEOTIDE SEQUENCE</scope>
    <source>
        <strain evidence="11">JCM 18487</strain>
    </source>
</reference>
<dbReference type="PANTHER" id="PTHR24421">
    <property type="entry name" value="NITRATE/NITRITE SENSOR PROTEIN NARX-RELATED"/>
    <property type="match status" value="1"/>
</dbReference>
<dbReference type="SUPFAM" id="SSF55874">
    <property type="entry name" value="ATPase domain of HSP90 chaperone/DNA topoisomerase II/histidine kinase"/>
    <property type="match status" value="1"/>
</dbReference>
<evidence type="ECO:0000256" key="5">
    <source>
        <dbReference type="ARBA" id="ARBA00022741"/>
    </source>
</evidence>
<evidence type="ECO:0000313" key="12">
    <source>
        <dbReference type="Proteomes" id="UP000637695"/>
    </source>
</evidence>
<dbReference type="EC" id="2.7.13.3" evidence="2"/>
<evidence type="ECO:0000256" key="8">
    <source>
        <dbReference type="ARBA" id="ARBA00023012"/>
    </source>
</evidence>
<evidence type="ECO:0000256" key="1">
    <source>
        <dbReference type="ARBA" id="ARBA00000085"/>
    </source>
</evidence>
<keyword evidence="12" id="KW-1185">Reference proteome</keyword>
<organism evidence="11 12">
    <name type="scientific">Alicyclobacillus cellulosilyticus</name>
    <dbReference type="NCBI Taxonomy" id="1003997"/>
    <lineage>
        <taxon>Bacteria</taxon>
        <taxon>Bacillati</taxon>
        <taxon>Bacillota</taxon>
        <taxon>Bacilli</taxon>
        <taxon>Bacillales</taxon>
        <taxon>Alicyclobacillaceae</taxon>
        <taxon>Alicyclobacillus</taxon>
    </lineage>
</organism>
<keyword evidence="4" id="KW-0808">Transferase</keyword>
<evidence type="ECO:0000259" key="9">
    <source>
        <dbReference type="Pfam" id="PF02518"/>
    </source>
</evidence>
<dbReference type="RefSeq" id="WP_188883117.1">
    <property type="nucleotide sequence ID" value="NZ_BMOY01000043.1"/>
</dbReference>
<dbReference type="Pfam" id="PF02518">
    <property type="entry name" value="HATPase_c"/>
    <property type="match status" value="1"/>
</dbReference>
<keyword evidence="6" id="KW-0418">Kinase</keyword>